<dbReference type="Gene3D" id="1.10.8.50">
    <property type="match status" value="1"/>
</dbReference>
<feature type="domain" description="FPG-type" evidence="16">
    <location>
        <begin position="236"/>
        <end position="270"/>
    </location>
</feature>
<evidence type="ECO:0000256" key="10">
    <source>
        <dbReference type="ARBA" id="ARBA00023204"/>
    </source>
</evidence>
<keyword evidence="11 15" id="KW-0456">Lyase</keyword>
<dbReference type="SMART" id="SM00898">
    <property type="entry name" value="Fapy_DNA_glyco"/>
    <property type="match status" value="1"/>
</dbReference>
<dbReference type="PROSITE" id="PS01242">
    <property type="entry name" value="ZF_FPG_1"/>
    <property type="match status" value="1"/>
</dbReference>
<dbReference type="PANTHER" id="PTHR22993:SF9">
    <property type="entry name" value="FORMAMIDOPYRIMIDINE-DNA GLYCOSYLASE"/>
    <property type="match status" value="1"/>
</dbReference>
<keyword evidence="5 15" id="KW-0227">DNA damage</keyword>
<name>A0A2N6CXC0_9GAMM</name>
<dbReference type="AlphaFoldDB" id="A0A2N6CXC0"/>
<dbReference type="SUPFAM" id="SSF57716">
    <property type="entry name" value="Glucocorticoid receptor-like (DNA-binding domain)"/>
    <property type="match status" value="1"/>
</dbReference>
<evidence type="ECO:0000256" key="7">
    <source>
        <dbReference type="ARBA" id="ARBA00022801"/>
    </source>
</evidence>
<dbReference type="InterPro" id="IPR010663">
    <property type="entry name" value="Znf_FPG/IleRS"/>
</dbReference>
<dbReference type="SUPFAM" id="SSF81624">
    <property type="entry name" value="N-terminal domain of MutM-like DNA repair proteins"/>
    <property type="match status" value="1"/>
</dbReference>
<dbReference type="GO" id="GO:0003684">
    <property type="term" value="F:damaged DNA binding"/>
    <property type="evidence" value="ECO:0007669"/>
    <property type="project" value="InterPro"/>
</dbReference>
<gene>
    <name evidence="15" type="primary">mutM</name>
    <name evidence="15" type="synonym">fpg</name>
    <name evidence="18" type="ORF">C0630_07995</name>
</gene>
<keyword evidence="10 15" id="KW-0234">DNA repair</keyword>
<evidence type="ECO:0000259" key="17">
    <source>
        <dbReference type="PROSITE" id="PS51068"/>
    </source>
</evidence>
<dbReference type="NCBIfam" id="NF002211">
    <property type="entry name" value="PRK01103.1"/>
    <property type="match status" value="1"/>
</dbReference>
<dbReference type="InterPro" id="IPR015887">
    <property type="entry name" value="DNA_glyclase_Znf_dom_DNA_BS"/>
</dbReference>
<dbReference type="EMBL" id="PKUN01000009">
    <property type="protein sequence ID" value="PLX61946.1"/>
    <property type="molecule type" value="Genomic_DNA"/>
</dbReference>
<comment type="catalytic activity">
    <reaction evidence="1 15">
        <text>Hydrolysis of DNA containing ring-opened 7-methylguanine residues, releasing 2,6-diamino-4-hydroxy-5-(N-methyl)formamidopyrimidine.</text>
        <dbReference type="EC" id="3.2.2.23"/>
    </reaction>
</comment>
<evidence type="ECO:0000256" key="1">
    <source>
        <dbReference type="ARBA" id="ARBA00001668"/>
    </source>
</evidence>
<evidence type="ECO:0000259" key="16">
    <source>
        <dbReference type="PROSITE" id="PS51066"/>
    </source>
</evidence>
<proteinExistence type="inferred from homology"/>
<evidence type="ECO:0000256" key="2">
    <source>
        <dbReference type="ARBA" id="ARBA00009409"/>
    </source>
</evidence>
<evidence type="ECO:0000256" key="12">
    <source>
        <dbReference type="ARBA" id="ARBA00023268"/>
    </source>
</evidence>
<dbReference type="InterPro" id="IPR035937">
    <property type="entry name" value="FPG_N"/>
</dbReference>
<dbReference type="EC" id="3.2.2.23" evidence="15"/>
<dbReference type="Pfam" id="PF06827">
    <property type="entry name" value="zf-FPG_IleRS"/>
    <property type="match status" value="1"/>
</dbReference>
<protein>
    <recommendedName>
        <fullName evidence="15">Formamidopyrimidine-DNA glycosylase</fullName>
        <shortName evidence="15">Fapy-DNA glycosylase</shortName>
        <ecNumber evidence="15">3.2.2.23</ecNumber>
    </recommendedName>
    <alternativeName>
        <fullName evidence="15">DNA-(apurinic or apyrimidinic site) lyase MutM</fullName>
        <shortName evidence="15">AP lyase MutM</shortName>
        <ecNumber evidence="15">4.2.99.18</ecNumber>
    </alternativeName>
</protein>
<evidence type="ECO:0000313" key="19">
    <source>
        <dbReference type="Proteomes" id="UP000235015"/>
    </source>
</evidence>
<dbReference type="NCBIfam" id="TIGR00577">
    <property type="entry name" value="fpg"/>
    <property type="match status" value="1"/>
</dbReference>
<evidence type="ECO:0000256" key="11">
    <source>
        <dbReference type="ARBA" id="ARBA00023239"/>
    </source>
</evidence>
<feature type="active site" description="Schiff-base intermediate with DNA" evidence="15">
    <location>
        <position position="2"/>
    </location>
</feature>
<evidence type="ECO:0000256" key="14">
    <source>
        <dbReference type="ARBA" id="ARBA00044632"/>
    </source>
</evidence>
<evidence type="ECO:0000256" key="15">
    <source>
        <dbReference type="HAMAP-Rule" id="MF_00103"/>
    </source>
</evidence>
<dbReference type="PROSITE" id="PS51068">
    <property type="entry name" value="FPG_CAT"/>
    <property type="match status" value="1"/>
</dbReference>
<dbReference type="GO" id="GO:0006284">
    <property type="term" value="P:base-excision repair"/>
    <property type="evidence" value="ECO:0007669"/>
    <property type="project" value="InterPro"/>
</dbReference>
<dbReference type="InterPro" id="IPR012319">
    <property type="entry name" value="FPG_cat"/>
</dbReference>
<feature type="active site" description="Proton donor" evidence="15">
    <location>
        <position position="3"/>
    </location>
</feature>
<dbReference type="FunFam" id="3.20.190.10:FF:000001">
    <property type="entry name" value="Formamidopyrimidine-DNA glycosylase"/>
    <property type="match status" value="1"/>
</dbReference>
<feature type="binding site" evidence="15">
    <location>
        <position position="109"/>
    </location>
    <ligand>
        <name>DNA</name>
        <dbReference type="ChEBI" id="CHEBI:16991"/>
    </ligand>
</feature>
<comment type="caution">
    <text evidence="18">The sequence shown here is derived from an EMBL/GenBank/DDBJ whole genome shotgun (WGS) entry which is preliminary data.</text>
</comment>
<dbReference type="Pfam" id="PF01149">
    <property type="entry name" value="Fapy_DNA_glyco"/>
    <property type="match status" value="1"/>
</dbReference>
<evidence type="ECO:0000256" key="8">
    <source>
        <dbReference type="ARBA" id="ARBA00022833"/>
    </source>
</evidence>
<dbReference type="GO" id="GO:0008270">
    <property type="term" value="F:zinc ion binding"/>
    <property type="evidence" value="ECO:0007669"/>
    <property type="project" value="UniProtKB-UniRule"/>
</dbReference>
<feature type="domain" description="Formamidopyrimidine-DNA glycosylase catalytic" evidence="17">
    <location>
        <begin position="2"/>
        <end position="112"/>
    </location>
</feature>
<organism evidence="18 19">
    <name type="scientific">Sedimenticola selenatireducens</name>
    <dbReference type="NCBI Taxonomy" id="191960"/>
    <lineage>
        <taxon>Bacteria</taxon>
        <taxon>Pseudomonadati</taxon>
        <taxon>Pseudomonadota</taxon>
        <taxon>Gammaproteobacteria</taxon>
        <taxon>Chromatiales</taxon>
        <taxon>Sedimenticolaceae</taxon>
        <taxon>Sedimenticola</taxon>
    </lineage>
</organism>
<evidence type="ECO:0000256" key="5">
    <source>
        <dbReference type="ARBA" id="ARBA00022763"/>
    </source>
</evidence>
<dbReference type="RefSeq" id="WP_273438726.1">
    <property type="nucleotide sequence ID" value="NZ_PKUN01000009.1"/>
</dbReference>
<dbReference type="GO" id="GO:0034039">
    <property type="term" value="F:8-oxo-7,8-dihydroguanine DNA N-glycosylase activity"/>
    <property type="evidence" value="ECO:0007669"/>
    <property type="project" value="TreeGrafter"/>
</dbReference>
<evidence type="ECO:0000256" key="13">
    <source>
        <dbReference type="ARBA" id="ARBA00023295"/>
    </source>
</evidence>
<sequence>MPELPEVETTRSGIAPHIEGKRIAGVAVRQPQLRWPIPDDLASLLTGRTVRSVERRAKYLLLNLANGTLILHLGMSGSLRILPRETTPGKHDHFDLLFRHCCLRLRDPRRFGAVLWTDRPVEQHPLITHLGPEPLSLEFSGDYLYRQAQQRRVAVKNLIMDGHVVVGVGNIYANEALFRAGIHPARTAQRISAARCALLTGEIKSVLAAAIQRGGTTLRDFQQEDGKPGYFAQELLVYGKAGAPCPGCGTPLKQRRIGQRSSFFCGRCQR</sequence>
<feature type="active site" description="Proton donor; for delta-elimination activity" evidence="15">
    <location>
        <position position="260"/>
    </location>
</feature>
<dbReference type="InterPro" id="IPR000214">
    <property type="entry name" value="Znf_DNA_glyclase/AP_lyase"/>
</dbReference>
<feature type="active site" description="Proton donor; for beta-elimination activity" evidence="15">
    <location>
        <position position="58"/>
    </location>
</feature>
<dbReference type="SMART" id="SM01232">
    <property type="entry name" value="H2TH"/>
    <property type="match status" value="1"/>
</dbReference>
<keyword evidence="4 15" id="KW-0479">Metal-binding</keyword>
<accession>A0A2N6CXC0</accession>
<dbReference type="Pfam" id="PF06831">
    <property type="entry name" value="H2TH"/>
    <property type="match status" value="1"/>
</dbReference>
<dbReference type="SUPFAM" id="SSF46946">
    <property type="entry name" value="S13-like H2TH domain"/>
    <property type="match status" value="1"/>
</dbReference>
<dbReference type="InterPro" id="IPR020629">
    <property type="entry name" value="FPG_Glyclase"/>
</dbReference>
<dbReference type="Proteomes" id="UP000235015">
    <property type="component" value="Unassembled WGS sequence"/>
</dbReference>
<evidence type="ECO:0000313" key="18">
    <source>
        <dbReference type="EMBL" id="PLX61946.1"/>
    </source>
</evidence>
<dbReference type="CDD" id="cd08966">
    <property type="entry name" value="EcFpg-like_N"/>
    <property type="match status" value="1"/>
</dbReference>
<dbReference type="PANTHER" id="PTHR22993">
    <property type="entry name" value="FORMAMIDOPYRIMIDINE-DNA GLYCOSYLASE"/>
    <property type="match status" value="1"/>
</dbReference>
<dbReference type="FunFam" id="1.10.8.50:FF:000003">
    <property type="entry name" value="Formamidopyrimidine-DNA glycosylase"/>
    <property type="match status" value="1"/>
</dbReference>
<keyword evidence="8 15" id="KW-0862">Zinc</keyword>
<comment type="function">
    <text evidence="15">Involved in base excision repair of DNA damaged by oxidation or by mutagenic agents. Acts as DNA glycosylase that recognizes and removes damaged bases. Has a preference for oxidized purines, such as 7,8-dihydro-8-oxoguanine (8-oxoG). Has AP (apurinic/apyrimidinic) lyase activity and introduces nicks in the DNA strand. Cleaves the DNA backbone by beta-delta elimination to generate a single-strand break at the site of the removed base with both 3'- and 5'-phosphates.</text>
</comment>
<evidence type="ECO:0000256" key="9">
    <source>
        <dbReference type="ARBA" id="ARBA00023125"/>
    </source>
</evidence>
<dbReference type="HAMAP" id="MF_00103">
    <property type="entry name" value="Fapy_DNA_glycosyl"/>
    <property type="match status" value="1"/>
</dbReference>
<comment type="similarity">
    <text evidence="2 15">Belongs to the FPG family.</text>
</comment>
<evidence type="ECO:0000256" key="4">
    <source>
        <dbReference type="ARBA" id="ARBA00022723"/>
    </source>
</evidence>
<evidence type="ECO:0000256" key="6">
    <source>
        <dbReference type="ARBA" id="ARBA00022771"/>
    </source>
</evidence>
<feature type="binding site" evidence="15">
    <location>
        <position position="91"/>
    </location>
    <ligand>
        <name>DNA</name>
        <dbReference type="ChEBI" id="CHEBI:16991"/>
    </ligand>
</feature>
<keyword evidence="6 15" id="KW-0863">Zinc-finger</keyword>
<dbReference type="InterPro" id="IPR010979">
    <property type="entry name" value="Ribosomal_uS13-like_H2TH"/>
</dbReference>
<evidence type="ECO:0000256" key="3">
    <source>
        <dbReference type="ARBA" id="ARBA00011245"/>
    </source>
</evidence>
<reference evidence="18 19" key="1">
    <citation type="submission" date="2017-11" db="EMBL/GenBank/DDBJ databases">
        <title>Genome-resolved metagenomics identifies genetic mobility, metabolic interactions, and unexpected diversity in perchlorate-reducing communities.</title>
        <authorList>
            <person name="Barnum T.P."/>
            <person name="Figueroa I.A."/>
            <person name="Carlstrom C.I."/>
            <person name="Lucas L.N."/>
            <person name="Engelbrektson A.L."/>
            <person name="Coates J.D."/>
        </authorList>
    </citation>
    <scope>NUCLEOTIDE SEQUENCE [LARGE SCALE GENOMIC DNA]</scope>
    <source>
        <strain evidence="18">BM301</strain>
    </source>
</reference>
<dbReference type="Gene3D" id="3.20.190.10">
    <property type="entry name" value="MutM-like, N-terminal"/>
    <property type="match status" value="1"/>
</dbReference>
<keyword evidence="7 15" id="KW-0378">Hydrolase</keyword>
<comment type="subunit">
    <text evidence="3 15">Monomer.</text>
</comment>
<feature type="binding site" evidence="15">
    <location>
        <position position="151"/>
    </location>
    <ligand>
        <name>DNA</name>
        <dbReference type="ChEBI" id="CHEBI:16991"/>
    </ligand>
</feature>
<dbReference type="EC" id="4.2.99.18" evidence="15"/>
<dbReference type="InterPro" id="IPR015886">
    <property type="entry name" value="H2TH_FPG"/>
</dbReference>
<keyword evidence="13 15" id="KW-0326">Glycosidase</keyword>
<keyword evidence="9 15" id="KW-0238">DNA-binding</keyword>
<comment type="cofactor">
    <cofactor evidence="15">
        <name>Zn(2+)</name>
        <dbReference type="ChEBI" id="CHEBI:29105"/>
    </cofactor>
    <text evidence="15">Binds 1 zinc ion per subunit.</text>
</comment>
<dbReference type="PROSITE" id="PS51066">
    <property type="entry name" value="ZF_FPG_2"/>
    <property type="match status" value="1"/>
</dbReference>
<comment type="catalytic activity">
    <reaction evidence="14 15">
        <text>2'-deoxyribonucleotide-(2'-deoxyribose 5'-phosphate)-2'-deoxyribonucleotide-DNA = a 3'-end 2'-deoxyribonucleotide-(2,3-dehydro-2,3-deoxyribose 5'-phosphate)-DNA + a 5'-end 5'-phospho-2'-deoxyribonucleoside-DNA + H(+)</text>
        <dbReference type="Rhea" id="RHEA:66592"/>
        <dbReference type="Rhea" id="RHEA-COMP:13180"/>
        <dbReference type="Rhea" id="RHEA-COMP:16897"/>
        <dbReference type="Rhea" id="RHEA-COMP:17067"/>
        <dbReference type="ChEBI" id="CHEBI:15378"/>
        <dbReference type="ChEBI" id="CHEBI:136412"/>
        <dbReference type="ChEBI" id="CHEBI:157695"/>
        <dbReference type="ChEBI" id="CHEBI:167181"/>
        <dbReference type="EC" id="4.2.99.18"/>
    </reaction>
</comment>
<keyword evidence="12 15" id="KW-0511">Multifunctional enzyme</keyword>
<dbReference type="GO" id="GO:0140078">
    <property type="term" value="F:class I DNA-(apurinic or apyrimidinic site) endonuclease activity"/>
    <property type="evidence" value="ECO:0007669"/>
    <property type="project" value="UniProtKB-EC"/>
</dbReference>